<dbReference type="InterPro" id="IPR005135">
    <property type="entry name" value="Endo/exonuclease/phosphatase"/>
</dbReference>
<dbReference type="InterPro" id="IPR038772">
    <property type="entry name" value="Sph/SMPD2-like"/>
</dbReference>
<evidence type="ECO:0000313" key="6">
    <source>
        <dbReference type="Proteomes" id="UP000692954"/>
    </source>
</evidence>
<dbReference type="GO" id="GO:0004767">
    <property type="term" value="F:sphingomyelin phosphodiesterase activity"/>
    <property type="evidence" value="ECO:0007669"/>
    <property type="project" value="UniProtKB-EC"/>
</dbReference>
<dbReference type="EC" id="3.1.4.12" evidence="2"/>
<keyword evidence="6" id="KW-1185">Reference proteome</keyword>
<dbReference type="Proteomes" id="UP000692954">
    <property type="component" value="Unassembled WGS sequence"/>
</dbReference>
<reference evidence="5" key="1">
    <citation type="submission" date="2021-01" db="EMBL/GenBank/DDBJ databases">
        <authorList>
            <consortium name="Genoscope - CEA"/>
            <person name="William W."/>
        </authorList>
    </citation>
    <scope>NUCLEOTIDE SEQUENCE</scope>
</reference>
<proteinExistence type="inferred from homology"/>
<sequence>MSSNSEYVPFNFEQIPDKEIIKILTYNTFLRPPLVNNNGNDYKNERCELIIRELVNFDIVCLQEVFGFLNSRKSILKHKAFKLGFTYQSVSPSPSFFSSQMVDGGLITLSRYPILYHDFKEFPYGILSDNLSNKGVLYTKILVNGQILHIFNTHLQASYVGKESNVRATVSTRIDQMYCIKKFVNQVLQEQQAMAKDLILLVGDYNIDSRYEQGYSVEVLKQFPILLQQLGNPQKYQEYDALIQIMTNNGKDKFKNLLYDQEGKFVITYADYLEEENGQRSPLEIQLTDKADLLTGQCLDYIFQLIPENENSPNTIEIKQVNVEKFFVEGQRFTQLSDHYGVSCDILVQQAK</sequence>
<dbReference type="GO" id="GO:0005737">
    <property type="term" value="C:cytoplasm"/>
    <property type="evidence" value="ECO:0007669"/>
    <property type="project" value="TreeGrafter"/>
</dbReference>
<dbReference type="GO" id="GO:0005576">
    <property type="term" value="C:extracellular region"/>
    <property type="evidence" value="ECO:0007669"/>
    <property type="project" value="InterPro"/>
</dbReference>
<dbReference type="InterPro" id="IPR017766">
    <property type="entry name" value="Sphingomyelinase/PLipase_C"/>
</dbReference>
<gene>
    <name evidence="5" type="ORF">PSON_ATCC_30995.1.T1630102</name>
</gene>
<dbReference type="EMBL" id="CAJJDN010000163">
    <property type="protein sequence ID" value="CAD8125965.1"/>
    <property type="molecule type" value="Genomic_DNA"/>
</dbReference>
<feature type="domain" description="Endonuclease/exonuclease/phosphatase" evidence="4">
    <location>
        <begin position="25"/>
        <end position="211"/>
    </location>
</feature>
<accession>A0A8S1RGK1</accession>
<organism evidence="5 6">
    <name type="scientific">Paramecium sonneborni</name>
    <dbReference type="NCBI Taxonomy" id="65129"/>
    <lineage>
        <taxon>Eukaryota</taxon>
        <taxon>Sar</taxon>
        <taxon>Alveolata</taxon>
        <taxon>Ciliophora</taxon>
        <taxon>Intramacronucleata</taxon>
        <taxon>Oligohymenophorea</taxon>
        <taxon>Peniculida</taxon>
        <taxon>Parameciidae</taxon>
        <taxon>Paramecium</taxon>
    </lineage>
</organism>
<evidence type="ECO:0000256" key="2">
    <source>
        <dbReference type="ARBA" id="ARBA00012369"/>
    </source>
</evidence>
<evidence type="ECO:0000259" key="4">
    <source>
        <dbReference type="Pfam" id="PF03372"/>
    </source>
</evidence>
<evidence type="ECO:0000256" key="1">
    <source>
        <dbReference type="ARBA" id="ARBA00006335"/>
    </source>
</evidence>
<dbReference type="OrthoDB" id="40902at2759"/>
<evidence type="ECO:0000313" key="5">
    <source>
        <dbReference type="EMBL" id="CAD8125965.1"/>
    </source>
</evidence>
<protein>
    <recommendedName>
        <fullName evidence="2">sphingomyelin phosphodiesterase</fullName>
        <ecNumber evidence="2">3.1.4.12</ecNumber>
    </recommendedName>
</protein>
<name>A0A8S1RGK1_9CILI</name>
<dbReference type="PANTHER" id="PTHR16320:SF1">
    <property type="entry name" value="SPHINGOMYELINASE DDB_G0288017"/>
    <property type="match status" value="1"/>
</dbReference>
<dbReference type="AlphaFoldDB" id="A0A8S1RGK1"/>
<keyword evidence="3" id="KW-0378">Hydrolase</keyword>
<dbReference type="Pfam" id="PF03372">
    <property type="entry name" value="Exo_endo_phos"/>
    <property type="match status" value="1"/>
</dbReference>
<dbReference type="CDD" id="cd09078">
    <property type="entry name" value="nSMase"/>
    <property type="match status" value="1"/>
</dbReference>
<comment type="similarity">
    <text evidence="1">Belongs to the neutral sphingomyelinase family.</text>
</comment>
<evidence type="ECO:0000256" key="3">
    <source>
        <dbReference type="ARBA" id="ARBA00022801"/>
    </source>
</evidence>
<comment type="caution">
    <text evidence="5">The sequence shown here is derived from an EMBL/GenBank/DDBJ whole genome shotgun (WGS) entry which is preliminary data.</text>
</comment>
<dbReference type="PANTHER" id="PTHR16320">
    <property type="entry name" value="SPHINGOMYELINASE FAMILY MEMBER"/>
    <property type="match status" value="1"/>
</dbReference>